<dbReference type="GeneID" id="64703340"/>
<dbReference type="PANTHER" id="PTHR46494:SF1">
    <property type="entry name" value="CORA FAMILY METAL ION TRANSPORTER (EUROFUNG)"/>
    <property type="match status" value="1"/>
</dbReference>
<dbReference type="InterPro" id="IPR045863">
    <property type="entry name" value="CorA_TM1_TM2"/>
</dbReference>
<feature type="transmembrane region" description="Helical" evidence="9">
    <location>
        <begin position="474"/>
        <end position="495"/>
    </location>
</feature>
<evidence type="ECO:0000256" key="5">
    <source>
        <dbReference type="ARBA" id="ARBA00022692"/>
    </source>
</evidence>
<keyword evidence="5 9" id="KW-0812">Transmembrane</keyword>
<organism evidence="10 11">
    <name type="scientific">Suillus discolor</name>
    <dbReference type="NCBI Taxonomy" id="1912936"/>
    <lineage>
        <taxon>Eukaryota</taxon>
        <taxon>Fungi</taxon>
        <taxon>Dikarya</taxon>
        <taxon>Basidiomycota</taxon>
        <taxon>Agaricomycotina</taxon>
        <taxon>Agaricomycetes</taxon>
        <taxon>Agaricomycetidae</taxon>
        <taxon>Boletales</taxon>
        <taxon>Suillineae</taxon>
        <taxon>Suillaceae</taxon>
        <taxon>Suillus</taxon>
    </lineage>
</organism>
<sequence>MKVSTKRSDISQDITLRGAALLRVAPDPMYLHAAPSRPWPWMNLDVNSDSTDTTVVNQSWQGYPQNQFRNWTPDKVQRSKMFEKCSKDRPSTIYWMDVCDSENVVGFTIPDMGGNDPGTTKVPTKDQNKFWDMLQQNRPENIRVRWLFVDDLTQPVLRMLGTKYNIEPFFFTSSLHWRPSRYQDTLRHGKGDHVTIVLPFLQSQQESRSPHTRQSPTDPKAWDTVTDTLVDIQAPFSTGDGHVLFFDVLAIHMVRDVEENTIISYHPESKGHRTPAKHLRSLIQFVGESMYWQKIFSKSKDPTFLFLAILWYALREWDESLDLLFRHVSELELQVLQLDNISLINDLHVLQARLLHYQSLLHDFEVAVTFIETTPNPAMESHEVTDEERTDSNALMKKECKNLLSEIDRLERRRMMLSSRLKNAMDFTFAIVNTEDSRRMQRFTYLTIVFLPASFTASIFGMNVIEIDNGTQTLAHYMLVTVVLTLVTIYIVVMLQEQNWVHRRRATLLQRAVWPIRLLWRIILPLQEMWVPQYRRSSTVIDVTA</sequence>
<name>A0A9P7FCT7_9AGAM</name>
<accession>A0A9P7FCT7</accession>
<comment type="subcellular location">
    <subcellularLocation>
        <location evidence="1">Cell membrane</location>
        <topology evidence="1">Multi-pass membrane protein</topology>
    </subcellularLocation>
</comment>
<evidence type="ECO:0000313" key="11">
    <source>
        <dbReference type="Proteomes" id="UP000823399"/>
    </source>
</evidence>
<dbReference type="InterPro" id="IPR002523">
    <property type="entry name" value="MgTranspt_CorA/ZnTranspt_ZntB"/>
</dbReference>
<dbReference type="GO" id="GO:0005886">
    <property type="term" value="C:plasma membrane"/>
    <property type="evidence" value="ECO:0007669"/>
    <property type="project" value="UniProtKB-SubCell"/>
</dbReference>
<dbReference type="GO" id="GO:0015095">
    <property type="term" value="F:magnesium ion transmembrane transporter activity"/>
    <property type="evidence" value="ECO:0007669"/>
    <property type="project" value="TreeGrafter"/>
</dbReference>
<dbReference type="GO" id="GO:0050897">
    <property type="term" value="F:cobalt ion binding"/>
    <property type="evidence" value="ECO:0007669"/>
    <property type="project" value="TreeGrafter"/>
</dbReference>
<protein>
    <submittedName>
        <fullName evidence="10">Cora-like Mg2+ transporter protein-domain-containing protein</fullName>
    </submittedName>
</protein>
<dbReference type="RefSeq" id="XP_041296496.1">
    <property type="nucleotide sequence ID" value="XM_041441081.1"/>
</dbReference>
<keyword evidence="6 9" id="KW-1133">Transmembrane helix</keyword>
<proteinExistence type="inferred from homology"/>
<feature type="transmembrane region" description="Helical" evidence="9">
    <location>
        <begin position="443"/>
        <end position="462"/>
    </location>
</feature>
<evidence type="ECO:0000256" key="7">
    <source>
        <dbReference type="ARBA" id="ARBA00023136"/>
    </source>
</evidence>
<keyword evidence="8" id="KW-0175">Coiled coil</keyword>
<dbReference type="SUPFAM" id="SSF144083">
    <property type="entry name" value="Magnesium transport protein CorA, transmembrane region"/>
    <property type="match status" value="1"/>
</dbReference>
<keyword evidence="11" id="KW-1185">Reference proteome</keyword>
<dbReference type="GO" id="GO:0000287">
    <property type="term" value="F:magnesium ion binding"/>
    <property type="evidence" value="ECO:0007669"/>
    <property type="project" value="TreeGrafter"/>
</dbReference>
<evidence type="ECO:0000256" key="2">
    <source>
        <dbReference type="ARBA" id="ARBA00009765"/>
    </source>
</evidence>
<dbReference type="Gene3D" id="1.20.58.340">
    <property type="entry name" value="Magnesium transport protein CorA, transmembrane region"/>
    <property type="match status" value="1"/>
</dbReference>
<keyword evidence="7 9" id="KW-0472">Membrane</keyword>
<dbReference type="Pfam" id="PF01544">
    <property type="entry name" value="CorA"/>
    <property type="match status" value="1"/>
</dbReference>
<evidence type="ECO:0000256" key="4">
    <source>
        <dbReference type="ARBA" id="ARBA00022475"/>
    </source>
</evidence>
<evidence type="ECO:0000256" key="8">
    <source>
        <dbReference type="SAM" id="Coils"/>
    </source>
</evidence>
<dbReference type="InterPro" id="IPR045861">
    <property type="entry name" value="CorA_cytoplasmic_dom"/>
</dbReference>
<evidence type="ECO:0000256" key="3">
    <source>
        <dbReference type="ARBA" id="ARBA00022448"/>
    </source>
</evidence>
<dbReference type="EMBL" id="JABBWM010000009">
    <property type="protein sequence ID" value="KAG2114548.1"/>
    <property type="molecule type" value="Genomic_DNA"/>
</dbReference>
<evidence type="ECO:0000256" key="9">
    <source>
        <dbReference type="SAM" id="Phobius"/>
    </source>
</evidence>
<comment type="similarity">
    <text evidence="2">Belongs to the CorA metal ion transporter (MIT) (TC 1.A.35) family.</text>
</comment>
<feature type="coiled-coil region" evidence="8">
    <location>
        <begin position="393"/>
        <end position="420"/>
    </location>
</feature>
<dbReference type="PANTHER" id="PTHR46494">
    <property type="entry name" value="CORA FAMILY METAL ION TRANSPORTER (EUROFUNG)"/>
    <property type="match status" value="1"/>
</dbReference>
<gene>
    <name evidence="10" type="ORF">F5147DRAFT_769855</name>
</gene>
<evidence type="ECO:0000313" key="10">
    <source>
        <dbReference type="EMBL" id="KAG2114548.1"/>
    </source>
</evidence>
<evidence type="ECO:0000256" key="1">
    <source>
        <dbReference type="ARBA" id="ARBA00004651"/>
    </source>
</evidence>
<dbReference type="SUPFAM" id="SSF143865">
    <property type="entry name" value="CorA soluble domain-like"/>
    <property type="match status" value="1"/>
</dbReference>
<keyword evidence="4" id="KW-1003">Cell membrane</keyword>
<dbReference type="OrthoDB" id="3231000at2759"/>
<dbReference type="Proteomes" id="UP000823399">
    <property type="component" value="Unassembled WGS sequence"/>
</dbReference>
<dbReference type="GO" id="GO:0015087">
    <property type="term" value="F:cobalt ion transmembrane transporter activity"/>
    <property type="evidence" value="ECO:0007669"/>
    <property type="project" value="TreeGrafter"/>
</dbReference>
<keyword evidence="3" id="KW-0813">Transport</keyword>
<dbReference type="AlphaFoldDB" id="A0A9P7FCT7"/>
<comment type="caution">
    <text evidence="10">The sequence shown here is derived from an EMBL/GenBank/DDBJ whole genome shotgun (WGS) entry which is preliminary data.</text>
</comment>
<evidence type="ECO:0000256" key="6">
    <source>
        <dbReference type="ARBA" id="ARBA00022989"/>
    </source>
</evidence>
<reference evidence="10" key="1">
    <citation type="journal article" date="2020" name="New Phytol.">
        <title>Comparative genomics reveals dynamic genome evolution in host specialist ectomycorrhizal fungi.</title>
        <authorList>
            <person name="Lofgren L.A."/>
            <person name="Nguyen N.H."/>
            <person name="Vilgalys R."/>
            <person name="Ruytinx J."/>
            <person name="Liao H.L."/>
            <person name="Branco S."/>
            <person name="Kuo A."/>
            <person name="LaButti K."/>
            <person name="Lipzen A."/>
            <person name="Andreopoulos W."/>
            <person name="Pangilinan J."/>
            <person name="Riley R."/>
            <person name="Hundley H."/>
            <person name="Na H."/>
            <person name="Barry K."/>
            <person name="Grigoriev I.V."/>
            <person name="Stajich J.E."/>
            <person name="Kennedy P.G."/>
        </authorList>
    </citation>
    <scope>NUCLEOTIDE SEQUENCE</scope>
    <source>
        <strain evidence="10">FC423</strain>
    </source>
</reference>